<dbReference type="Gene3D" id="2.40.100.10">
    <property type="entry name" value="Cyclophilin-like"/>
    <property type="match status" value="1"/>
</dbReference>
<dbReference type="AlphaFoldDB" id="A0A498RFL5"/>
<protein>
    <submittedName>
        <fullName evidence="5">Allophanate hydrolase subunit 2</fullName>
    </submittedName>
</protein>
<evidence type="ECO:0000259" key="4">
    <source>
        <dbReference type="SMART" id="SM00797"/>
    </source>
</evidence>
<dbReference type="InterPro" id="IPR029000">
    <property type="entry name" value="Cyclophilin-like_dom_sf"/>
</dbReference>
<evidence type="ECO:0000313" key="5">
    <source>
        <dbReference type="EMBL" id="VBB09805.1"/>
    </source>
</evidence>
<evidence type="ECO:0000256" key="1">
    <source>
        <dbReference type="ARBA" id="ARBA00022741"/>
    </source>
</evidence>
<dbReference type="PANTHER" id="PTHR43309">
    <property type="entry name" value="5-OXOPROLINASE SUBUNIT C"/>
    <property type="match status" value="1"/>
</dbReference>
<dbReference type="NCBIfam" id="TIGR00724">
    <property type="entry name" value="urea_amlyse_rel"/>
    <property type="match status" value="1"/>
</dbReference>
<dbReference type="SMART" id="SM00797">
    <property type="entry name" value="AHS2"/>
    <property type="match status" value="1"/>
</dbReference>
<evidence type="ECO:0000256" key="2">
    <source>
        <dbReference type="ARBA" id="ARBA00022801"/>
    </source>
</evidence>
<organism evidence="5 6">
    <name type="scientific">Lucifera butyrica</name>
    <dbReference type="NCBI Taxonomy" id="1351585"/>
    <lineage>
        <taxon>Bacteria</taxon>
        <taxon>Bacillati</taxon>
        <taxon>Bacillota</taxon>
        <taxon>Negativicutes</taxon>
        <taxon>Veillonellales</taxon>
        <taxon>Veillonellaceae</taxon>
        <taxon>Lucifera</taxon>
    </lineage>
</organism>
<dbReference type="OrthoDB" id="9782422at2"/>
<sequence>MSLTVVRPGLLTTIQDLGRTGYQKYGVIVGGGMDSYSLRLANLLVGNEEGEAALEITLTGPMLKIEGDVLMAITGGDLSPTVAGEPVPMGRPVYLKQGTVLQFGACRTGCRSYLAVAGGYTVPEVMGSKSTYLRAGIGGFRGRPLQPGDMLATNPTPAASVRFMKRLAGKAPHTALAATSWYAGRGHIPLAQPATVRAMRGGQYENFTPDSREQFWHSIFQVTPKSDRMGYRLTGPGLHLAEPLEMISEAVSLGTIQVPPDGNPILLMADRQTTGGYPKIAQVALADVPLVAQMKPGGKIRFQEISLLEAERLYIKREHSMQMIRTAIRRQWESCL</sequence>
<proteinExistence type="predicted"/>
<dbReference type="EMBL" id="UPPP01000134">
    <property type="protein sequence ID" value="VBB09805.1"/>
    <property type="molecule type" value="Genomic_DNA"/>
</dbReference>
<gene>
    <name evidence="5" type="ORF">LUCI_5103</name>
</gene>
<dbReference type="GO" id="GO:0005524">
    <property type="term" value="F:ATP binding"/>
    <property type="evidence" value="ECO:0007669"/>
    <property type="project" value="UniProtKB-KW"/>
</dbReference>
<dbReference type="SUPFAM" id="SSF50891">
    <property type="entry name" value="Cyclophilin-like"/>
    <property type="match status" value="1"/>
</dbReference>
<keyword evidence="1" id="KW-0547">Nucleotide-binding</keyword>
<evidence type="ECO:0000313" key="6">
    <source>
        <dbReference type="Proteomes" id="UP000277811"/>
    </source>
</evidence>
<evidence type="ECO:0000256" key="3">
    <source>
        <dbReference type="ARBA" id="ARBA00022840"/>
    </source>
</evidence>
<keyword evidence="3" id="KW-0067">ATP-binding</keyword>
<dbReference type="InterPro" id="IPR052708">
    <property type="entry name" value="PxpC"/>
</dbReference>
<keyword evidence="2 5" id="KW-0378">Hydrolase</keyword>
<feature type="domain" description="Carboxyltransferase" evidence="4">
    <location>
        <begin position="24"/>
        <end position="320"/>
    </location>
</feature>
<dbReference type="GO" id="GO:0016787">
    <property type="term" value="F:hydrolase activity"/>
    <property type="evidence" value="ECO:0007669"/>
    <property type="project" value="UniProtKB-KW"/>
</dbReference>
<keyword evidence="6" id="KW-1185">Reference proteome</keyword>
<dbReference type="Pfam" id="PF02626">
    <property type="entry name" value="CT_A_B"/>
    <property type="match status" value="1"/>
</dbReference>
<dbReference type="InterPro" id="IPR003778">
    <property type="entry name" value="CT_A_B"/>
</dbReference>
<accession>A0A498RFL5</accession>
<dbReference type="PANTHER" id="PTHR43309:SF5">
    <property type="entry name" value="5-OXOPROLINASE SUBUNIT C"/>
    <property type="match status" value="1"/>
</dbReference>
<dbReference type="Proteomes" id="UP000277811">
    <property type="component" value="Unassembled WGS sequence"/>
</dbReference>
<name>A0A498RFL5_9FIRM</name>
<reference evidence="5 6" key="1">
    <citation type="submission" date="2018-06" db="EMBL/GenBank/DDBJ databases">
        <authorList>
            <person name="Strepis N."/>
        </authorList>
    </citation>
    <scope>NUCLEOTIDE SEQUENCE [LARGE SCALE GENOMIC DNA]</scope>
    <source>
        <strain evidence="5">LUCI</strain>
    </source>
</reference>
<dbReference type="RefSeq" id="WP_122630658.1">
    <property type="nucleotide sequence ID" value="NZ_UPPP01000134.1"/>
</dbReference>